<organism evidence="2 3">
    <name type="scientific">Roseburia lenta</name>
    <dbReference type="NCBI Taxonomy" id="2763061"/>
    <lineage>
        <taxon>Bacteria</taxon>
        <taxon>Bacillati</taxon>
        <taxon>Bacillota</taxon>
        <taxon>Clostridia</taxon>
        <taxon>Lachnospirales</taxon>
        <taxon>Lachnospiraceae</taxon>
        <taxon>Roseburia</taxon>
    </lineage>
</organism>
<dbReference type="PROSITE" id="PS50006">
    <property type="entry name" value="FHA_DOMAIN"/>
    <property type="match status" value="1"/>
</dbReference>
<dbReference type="RefSeq" id="WP_178009473.1">
    <property type="nucleotide sequence ID" value="NZ_JACOPG010000002.1"/>
</dbReference>
<keyword evidence="3" id="KW-1185">Reference proteome</keyword>
<protein>
    <submittedName>
        <fullName evidence="2">FHA domain-containing protein</fullName>
    </submittedName>
</protein>
<dbReference type="EMBL" id="JACOPG010000002">
    <property type="protein sequence ID" value="MBC5686205.1"/>
    <property type="molecule type" value="Genomic_DNA"/>
</dbReference>
<proteinExistence type="predicted"/>
<evidence type="ECO:0000259" key="1">
    <source>
        <dbReference type="PROSITE" id="PS50006"/>
    </source>
</evidence>
<evidence type="ECO:0000313" key="3">
    <source>
        <dbReference type="Proteomes" id="UP000643810"/>
    </source>
</evidence>
<gene>
    <name evidence="2" type="ORF">H8R94_06235</name>
</gene>
<accession>A0ABR7GFI0</accession>
<dbReference type="SMART" id="SM00240">
    <property type="entry name" value="FHA"/>
    <property type="match status" value="1"/>
</dbReference>
<comment type="caution">
    <text evidence="2">The sequence shown here is derived from an EMBL/GenBank/DDBJ whole genome shotgun (WGS) entry which is preliminary data.</text>
</comment>
<dbReference type="InterPro" id="IPR045962">
    <property type="entry name" value="DUF6382"/>
</dbReference>
<dbReference type="Gene3D" id="2.60.200.20">
    <property type="match status" value="1"/>
</dbReference>
<dbReference type="InterPro" id="IPR008984">
    <property type="entry name" value="SMAD_FHA_dom_sf"/>
</dbReference>
<dbReference type="InterPro" id="IPR000253">
    <property type="entry name" value="FHA_dom"/>
</dbReference>
<dbReference type="CDD" id="cd00060">
    <property type="entry name" value="FHA"/>
    <property type="match status" value="1"/>
</dbReference>
<name>A0ABR7GFI0_9FIRM</name>
<sequence length="380" mass="44929">MEISYKRTHKESYMIISTEEYVSDYEEQMLKENEIRSLLSFYTMEMNGRIQFWYDISGKQSLKDYLQQKEVTYESMEEVFLYLAMAYEEIHKYLLHEDKVYLCPETVYVARQGQFRVFLCYCPFENFDENPFAALMEYVLTIVDHGTDDLMRTCYEMYDMTLQDGTTLYDLLHYLQEQMEGMRYIEEKSTIAYEESEIPSYNEDVPPMVEEKERMVPEESVYYESSYEKILQTIRAKGQHIKELILSWFAQNREVHGGKKDVLIEPEPIPVERTVLLHEKAASCQGQLLYQGNGGEEDFFIREKTFRIGTDASGNEAQLHSSAVSHQHARIIRQEREFYIEDLNSTNGTFVNGVMLAYTQKKKLEPMDRVTFADVEYLFV</sequence>
<dbReference type="Proteomes" id="UP000643810">
    <property type="component" value="Unassembled WGS sequence"/>
</dbReference>
<evidence type="ECO:0000313" key="2">
    <source>
        <dbReference type="EMBL" id="MBC5686205.1"/>
    </source>
</evidence>
<dbReference type="SUPFAM" id="SSF49879">
    <property type="entry name" value="SMAD/FHA domain"/>
    <property type="match status" value="1"/>
</dbReference>
<feature type="domain" description="FHA" evidence="1">
    <location>
        <begin position="306"/>
        <end position="356"/>
    </location>
</feature>
<dbReference type="Pfam" id="PF19909">
    <property type="entry name" value="DUF6382"/>
    <property type="match status" value="1"/>
</dbReference>
<reference evidence="2 3" key="1">
    <citation type="submission" date="2020-08" db="EMBL/GenBank/DDBJ databases">
        <title>Genome public.</title>
        <authorList>
            <person name="Liu C."/>
            <person name="Sun Q."/>
        </authorList>
    </citation>
    <scope>NUCLEOTIDE SEQUENCE [LARGE SCALE GENOMIC DNA]</scope>
    <source>
        <strain evidence="2 3">NSJ-9</strain>
    </source>
</reference>
<dbReference type="Pfam" id="PF00498">
    <property type="entry name" value="FHA"/>
    <property type="match status" value="1"/>
</dbReference>